<name>A0ABV7XC89_9SPHN</name>
<sequence length="217" mass="23652">MADEKMTPAEKAEAAAVRRRWITLGELLAVAAVVISALTFWNSYSERRSSEEARVSEARSGAARARTLILRATASQDGEVLTLSAASDQAIQSQTVTFPSALEIDAVETTNPRIEADWFDGALRKARKDAGQRDEDAGDERLPIAVTTHYLADGGEMLTDVALYDVGYGVKERFLRGGEVRLRGLSYIGRAHADAAQARLDSLWKTRQPTISAGEKK</sequence>
<gene>
    <name evidence="2" type="ORF">ACFOMD_14085</name>
</gene>
<comment type="caution">
    <text evidence="2">The sequence shown here is derived from an EMBL/GenBank/DDBJ whole genome shotgun (WGS) entry which is preliminary data.</text>
</comment>
<feature type="transmembrane region" description="Helical" evidence="1">
    <location>
        <begin position="21"/>
        <end position="41"/>
    </location>
</feature>
<evidence type="ECO:0000256" key="1">
    <source>
        <dbReference type="SAM" id="Phobius"/>
    </source>
</evidence>
<keyword evidence="3" id="KW-1185">Reference proteome</keyword>
<keyword evidence="1" id="KW-0812">Transmembrane</keyword>
<organism evidence="2 3">
    <name type="scientific">Sphingoaurantiacus capsulatus</name>
    <dbReference type="NCBI Taxonomy" id="1771310"/>
    <lineage>
        <taxon>Bacteria</taxon>
        <taxon>Pseudomonadati</taxon>
        <taxon>Pseudomonadota</taxon>
        <taxon>Alphaproteobacteria</taxon>
        <taxon>Sphingomonadales</taxon>
        <taxon>Sphingosinicellaceae</taxon>
        <taxon>Sphingoaurantiacus</taxon>
    </lineage>
</organism>
<dbReference type="RefSeq" id="WP_380862460.1">
    <property type="nucleotide sequence ID" value="NZ_JBHRXV010000011.1"/>
</dbReference>
<proteinExistence type="predicted"/>
<evidence type="ECO:0000313" key="3">
    <source>
        <dbReference type="Proteomes" id="UP001595615"/>
    </source>
</evidence>
<dbReference type="Proteomes" id="UP001595615">
    <property type="component" value="Unassembled WGS sequence"/>
</dbReference>
<reference evidence="3" key="1">
    <citation type="journal article" date="2019" name="Int. J. Syst. Evol. Microbiol.">
        <title>The Global Catalogue of Microorganisms (GCM) 10K type strain sequencing project: providing services to taxonomists for standard genome sequencing and annotation.</title>
        <authorList>
            <consortium name="The Broad Institute Genomics Platform"/>
            <consortium name="The Broad Institute Genome Sequencing Center for Infectious Disease"/>
            <person name="Wu L."/>
            <person name="Ma J."/>
        </authorList>
    </citation>
    <scope>NUCLEOTIDE SEQUENCE [LARGE SCALE GENOMIC DNA]</scope>
    <source>
        <strain evidence="3">KCTC 42644</strain>
    </source>
</reference>
<keyword evidence="1" id="KW-0472">Membrane</keyword>
<keyword evidence="1" id="KW-1133">Transmembrane helix</keyword>
<accession>A0ABV7XC89</accession>
<dbReference type="EMBL" id="JBHRXV010000011">
    <property type="protein sequence ID" value="MFC3713704.1"/>
    <property type="molecule type" value="Genomic_DNA"/>
</dbReference>
<protein>
    <submittedName>
        <fullName evidence="2">Uncharacterized protein</fullName>
    </submittedName>
</protein>
<evidence type="ECO:0000313" key="2">
    <source>
        <dbReference type="EMBL" id="MFC3713704.1"/>
    </source>
</evidence>